<sequence length="65" mass="7321">MPNPFRKHSHSRGAKRRSANRLKARGTTLCANCNEPILSHRVCPSCGYYRGKPALIVKTKKEKKA</sequence>
<dbReference type="GO" id="GO:0003735">
    <property type="term" value="F:structural constituent of ribosome"/>
    <property type="evidence" value="ECO:0007669"/>
    <property type="project" value="InterPro"/>
</dbReference>
<reference evidence="7" key="1">
    <citation type="submission" date="2017-02" db="EMBL/GenBank/DDBJ databases">
        <title>Delving into the versatile metabolic prowess of the omnipresent phylum Bacteroidetes.</title>
        <authorList>
            <person name="Nobu M.K."/>
            <person name="Mei R."/>
            <person name="Narihiro T."/>
            <person name="Kuroda K."/>
            <person name="Liu W.-T."/>
        </authorList>
    </citation>
    <scope>NUCLEOTIDE SEQUENCE</scope>
    <source>
        <strain evidence="7">ADurb.Bin417</strain>
    </source>
</reference>
<dbReference type="HAMAP" id="MF_00340">
    <property type="entry name" value="Ribosomal_bL32"/>
    <property type="match status" value="1"/>
</dbReference>
<dbReference type="AlphaFoldDB" id="A0A1V5M5W2"/>
<comment type="caution">
    <text evidence="7">The sequence shown here is derived from an EMBL/GenBank/DDBJ whole genome shotgun (WGS) entry which is preliminary data.</text>
</comment>
<feature type="region of interest" description="Disordered" evidence="6">
    <location>
        <begin position="1"/>
        <end position="21"/>
    </location>
</feature>
<dbReference type="PANTHER" id="PTHR35534:SF1">
    <property type="entry name" value="LARGE RIBOSOMAL SUBUNIT PROTEIN BL32"/>
    <property type="match status" value="1"/>
</dbReference>
<dbReference type="SUPFAM" id="SSF57829">
    <property type="entry name" value="Zn-binding ribosomal proteins"/>
    <property type="match status" value="1"/>
</dbReference>
<dbReference type="InterPro" id="IPR011332">
    <property type="entry name" value="Ribosomal_zn-bd"/>
</dbReference>
<dbReference type="Proteomes" id="UP000485484">
    <property type="component" value="Unassembled WGS sequence"/>
</dbReference>
<dbReference type="InterPro" id="IPR002677">
    <property type="entry name" value="Ribosomal_bL32"/>
</dbReference>
<dbReference type="GO" id="GO:0006412">
    <property type="term" value="P:translation"/>
    <property type="evidence" value="ECO:0007669"/>
    <property type="project" value="UniProtKB-UniRule"/>
</dbReference>
<evidence type="ECO:0000256" key="6">
    <source>
        <dbReference type="SAM" id="MobiDB-lite"/>
    </source>
</evidence>
<name>A0A1V5M5W2_UNCT6</name>
<evidence type="ECO:0000256" key="5">
    <source>
        <dbReference type="HAMAP-Rule" id="MF_00340"/>
    </source>
</evidence>
<evidence type="ECO:0000256" key="1">
    <source>
        <dbReference type="ARBA" id="ARBA00008560"/>
    </source>
</evidence>
<dbReference type="NCBIfam" id="TIGR01031">
    <property type="entry name" value="rpmF_bact"/>
    <property type="match status" value="1"/>
</dbReference>
<dbReference type="EMBL" id="MWAK01000489">
    <property type="protein sequence ID" value="OPZ88546.1"/>
    <property type="molecule type" value="Genomic_DNA"/>
</dbReference>
<evidence type="ECO:0000256" key="2">
    <source>
        <dbReference type="ARBA" id="ARBA00022980"/>
    </source>
</evidence>
<protein>
    <recommendedName>
        <fullName evidence="4 5">Large ribosomal subunit protein bL32</fullName>
    </recommendedName>
</protein>
<dbReference type="InterPro" id="IPR044957">
    <property type="entry name" value="Ribosomal_bL32_bact"/>
</dbReference>
<evidence type="ECO:0000256" key="4">
    <source>
        <dbReference type="ARBA" id="ARBA00035178"/>
    </source>
</evidence>
<evidence type="ECO:0000256" key="3">
    <source>
        <dbReference type="ARBA" id="ARBA00023274"/>
    </source>
</evidence>
<comment type="similarity">
    <text evidence="1 5">Belongs to the bacterial ribosomal protein bL32 family.</text>
</comment>
<keyword evidence="3 5" id="KW-0687">Ribonucleoprotein</keyword>
<gene>
    <name evidence="5 7" type="primary">rpmF</name>
    <name evidence="7" type="ORF">BWY73_01650</name>
</gene>
<dbReference type="Pfam" id="PF01783">
    <property type="entry name" value="Ribosomal_L32p"/>
    <property type="match status" value="1"/>
</dbReference>
<dbReference type="GO" id="GO:0015934">
    <property type="term" value="C:large ribosomal subunit"/>
    <property type="evidence" value="ECO:0007669"/>
    <property type="project" value="InterPro"/>
</dbReference>
<organism evidence="7">
    <name type="scientific">candidate division TA06 bacterium ADurb.Bin417</name>
    <dbReference type="NCBI Taxonomy" id="1852828"/>
    <lineage>
        <taxon>Bacteria</taxon>
        <taxon>Bacteria division TA06</taxon>
    </lineage>
</organism>
<proteinExistence type="inferred from homology"/>
<evidence type="ECO:0000313" key="7">
    <source>
        <dbReference type="EMBL" id="OPZ88546.1"/>
    </source>
</evidence>
<keyword evidence="2 5" id="KW-0689">Ribosomal protein</keyword>
<accession>A0A1V5M5W2</accession>
<dbReference type="PANTHER" id="PTHR35534">
    <property type="entry name" value="50S RIBOSOMAL PROTEIN L32"/>
    <property type="match status" value="1"/>
</dbReference>